<comment type="pathway">
    <text evidence="7">tRNA modification; N(7)-methylguanine-tRNA biosynthesis.</text>
</comment>
<comment type="similarity">
    <text evidence="7">Belongs to the class I-like SAM-binding methyltransferase superfamily. TrmB family.</text>
</comment>
<keyword evidence="5 7" id="KW-0949">S-adenosyl-L-methionine</keyword>
<gene>
    <name evidence="7 8" type="primary">trmB</name>
    <name evidence="8" type="ORF">GCM10007901_13340</name>
</gene>
<feature type="binding site" evidence="7">
    <location>
        <position position="116"/>
    </location>
    <ligand>
        <name>S-adenosyl-L-methionine</name>
        <dbReference type="ChEBI" id="CHEBI:59789"/>
    </ligand>
</feature>
<feature type="binding site" evidence="7">
    <location>
        <position position="143"/>
    </location>
    <ligand>
        <name>substrate</name>
    </ligand>
</feature>
<dbReference type="RefSeq" id="WP_284320116.1">
    <property type="nucleotide sequence ID" value="NZ_BSOB01000010.1"/>
</dbReference>
<organism evidence="8 9">
    <name type="scientific">Dyella acidisoli</name>
    <dbReference type="NCBI Taxonomy" id="1867834"/>
    <lineage>
        <taxon>Bacteria</taxon>
        <taxon>Pseudomonadati</taxon>
        <taxon>Pseudomonadota</taxon>
        <taxon>Gammaproteobacteria</taxon>
        <taxon>Lysobacterales</taxon>
        <taxon>Rhodanobacteraceae</taxon>
        <taxon>Dyella</taxon>
    </lineage>
</organism>
<evidence type="ECO:0000256" key="4">
    <source>
        <dbReference type="ARBA" id="ARBA00022679"/>
    </source>
</evidence>
<dbReference type="InterPro" id="IPR029063">
    <property type="entry name" value="SAM-dependent_MTases_sf"/>
</dbReference>
<feature type="binding site" evidence="7">
    <location>
        <position position="175"/>
    </location>
    <ligand>
        <name>substrate</name>
    </ligand>
</feature>
<evidence type="ECO:0000313" key="8">
    <source>
        <dbReference type="EMBL" id="GLQ92383.1"/>
    </source>
</evidence>
<name>A0ABQ5XPG0_9GAMM</name>
<feature type="binding site" evidence="7">
    <location>
        <position position="64"/>
    </location>
    <ligand>
        <name>S-adenosyl-L-methionine</name>
        <dbReference type="ChEBI" id="CHEBI:59789"/>
    </ligand>
</feature>
<dbReference type="PANTHER" id="PTHR23417">
    <property type="entry name" value="3-DEOXY-D-MANNO-OCTULOSONIC-ACID TRANSFERASE/TRNA GUANINE-N 7 - -METHYLTRANSFERASE"/>
    <property type="match status" value="1"/>
</dbReference>
<dbReference type="InterPro" id="IPR003358">
    <property type="entry name" value="tRNA_(Gua-N-7)_MeTrfase_Trmb"/>
</dbReference>
<keyword evidence="3 7" id="KW-0489">Methyltransferase</keyword>
<feature type="binding site" evidence="7">
    <location>
        <begin position="212"/>
        <end position="215"/>
    </location>
    <ligand>
        <name>substrate</name>
    </ligand>
</feature>
<comment type="catalytic activity">
    <reaction evidence="1 7">
        <text>guanosine(46) in tRNA + S-adenosyl-L-methionine = N(7)-methylguanosine(46) in tRNA + S-adenosyl-L-homocysteine</text>
        <dbReference type="Rhea" id="RHEA:42708"/>
        <dbReference type="Rhea" id="RHEA-COMP:10188"/>
        <dbReference type="Rhea" id="RHEA-COMP:10189"/>
        <dbReference type="ChEBI" id="CHEBI:57856"/>
        <dbReference type="ChEBI" id="CHEBI:59789"/>
        <dbReference type="ChEBI" id="CHEBI:74269"/>
        <dbReference type="ChEBI" id="CHEBI:74480"/>
        <dbReference type="EC" id="2.1.1.33"/>
    </reaction>
</comment>
<dbReference type="EMBL" id="BSOB01000010">
    <property type="protein sequence ID" value="GLQ92383.1"/>
    <property type="molecule type" value="Genomic_DNA"/>
</dbReference>
<evidence type="ECO:0000256" key="7">
    <source>
        <dbReference type="HAMAP-Rule" id="MF_01057"/>
    </source>
</evidence>
<sequence>MTDSFDHDNPHLRRIRSFVLREGRMTPAQQRAFETHWARFGLDYSGHAQDLDARFGRHAAHVLEIGFGNGEALAWASEHDLARDYIGVEVHGPGVGRLMNALAARDATNVRIYKHDAVEVLENEIAPGALAEVRIWFPDPWHKKRHNKRRIVQPEFIALLATRVAPGGLLHLATDWEHYAQHMLEVMEASPDWCNDVGPGQFAEKPAWRIETHFERRGLKLGHGVWDLLYRRRNHV</sequence>
<evidence type="ECO:0000256" key="2">
    <source>
        <dbReference type="ARBA" id="ARBA00003015"/>
    </source>
</evidence>
<dbReference type="EC" id="2.1.1.33" evidence="7"/>
<protein>
    <recommendedName>
        <fullName evidence="7">tRNA (guanine-N(7)-)-methyltransferase</fullName>
        <ecNumber evidence="7">2.1.1.33</ecNumber>
    </recommendedName>
    <alternativeName>
        <fullName evidence="7">tRNA (guanine(46)-N(7))-methyltransferase</fullName>
    </alternativeName>
    <alternativeName>
        <fullName evidence="7">tRNA(m7G46)-methyltransferase</fullName>
    </alternativeName>
</protein>
<keyword evidence="6 7" id="KW-0819">tRNA processing</keyword>
<comment type="function">
    <text evidence="2 7">Catalyzes the formation of N(7)-methylguanine at position 46 (m7G46) in tRNA.</text>
</comment>
<evidence type="ECO:0000256" key="1">
    <source>
        <dbReference type="ARBA" id="ARBA00000142"/>
    </source>
</evidence>
<evidence type="ECO:0000256" key="5">
    <source>
        <dbReference type="ARBA" id="ARBA00022691"/>
    </source>
</evidence>
<evidence type="ECO:0000256" key="6">
    <source>
        <dbReference type="ARBA" id="ARBA00022694"/>
    </source>
</evidence>
<dbReference type="SUPFAM" id="SSF53335">
    <property type="entry name" value="S-adenosyl-L-methionine-dependent methyltransferases"/>
    <property type="match status" value="1"/>
</dbReference>
<keyword evidence="9" id="KW-1185">Reference proteome</keyword>
<keyword evidence="4 7" id="KW-0808">Transferase</keyword>
<dbReference type="Gene3D" id="3.40.50.150">
    <property type="entry name" value="Vaccinia Virus protein VP39"/>
    <property type="match status" value="1"/>
</dbReference>
<evidence type="ECO:0000256" key="3">
    <source>
        <dbReference type="ARBA" id="ARBA00022603"/>
    </source>
</evidence>
<feature type="binding site" evidence="7">
    <location>
        <position position="139"/>
    </location>
    <ligand>
        <name>S-adenosyl-L-methionine</name>
        <dbReference type="ChEBI" id="CHEBI:59789"/>
    </ligand>
</feature>
<reference evidence="9" key="1">
    <citation type="journal article" date="2019" name="Int. J. Syst. Evol. Microbiol.">
        <title>The Global Catalogue of Microorganisms (GCM) 10K type strain sequencing project: providing services to taxonomists for standard genome sequencing and annotation.</title>
        <authorList>
            <consortium name="The Broad Institute Genomics Platform"/>
            <consortium name="The Broad Institute Genome Sequencing Center for Infectious Disease"/>
            <person name="Wu L."/>
            <person name="Ma J."/>
        </authorList>
    </citation>
    <scope>NUCLEOTIDE SEQUENCE [LARGE SCALE GENOMIC DNA]</scope>
    <source>
        <strain evidence="9">NBRC 111980</strain>
    </source>
</reference>
<dbReference type="PROSITE" id="PS51625">
    <property type="entry name" value="SAM_MT_TRMB"/>
    <property type="match status" value="1"/>
</dbReference>
<feature type="binding site" evidence="7">
    <location>
        <position position="89"/>
    </location>
    <ligand>
        <name>S-adenosyl-L-methionine</name>
        <dbReference type="ChEBI" id="CHEBI:59789"/>
    </ligand>
</feature>
<dbReference type="InterPro" id="IPR055361">
    <property type="entry name" value="tRNA_methyltr_TrmB_bact"/>
</dbReference>
<accession>A0ABQ5XPG0</accession>
<dbReference type="Pfam" id="PF02390">
    <property type="entry name" value="Methyltransf_4"/>
    <property type="match status" value="1"/>
</dbReference>
<comment type="caution">
    <text evidence="8">The sequence shown here is derived from an EMBL/GenBank/DDBJ whole genome shotgun (WGS) entry which is preliminary data.</text>
</comment>
<dbReference type="PANTHER" id="PTHR23417:SF14">
    <property type="entry name" value="PENTACOTRIPEPTIDE-REPEAT REGION OF PRORP DOMAIN-CONTAINING PROTEIN"/>
    <property type="match status" value="1"/>
</dbReference>
<feature type="region of interest" description="Interaction with RNA" evidence="7">
    <location>
        <begin position="145"/>
        <end position="150"/>
    </location>
</feature>
<evidence type="ECO:0000313" key="9">
    <source>
        <dbReference type="Proteomes" id="UP001156670"/>
    </source>
</evidence>
<proteinExistence type="inferred from homology"/>
<dbReference type="NCBIfam" id="TIGR00091">
    <property type="entry name" value="tRNA (guanosine(46)-N7)-methyltransferase TrmB"/>
    <property type="match status" value="1"/>
</dbReference>
<dbReference type="HAMAP" id="MF_01057">
    <property type="entry name" value="tRNA_methyltr_TrmB"/>
    <property type="match status" value="1"/>
</dbReference>
<dbReference type="Proteomes" id="UP001156670">
    <property type="component" value="Unassembled WGS sequence"/>
</dbReference>